<organism evidence="1 2">
    <name type="scientific">Deinococcus rufus</name>
    <dbReference type="NCBI Taxonomy" id="2136097"/>
    <lineage>
        <taxon>Bacteria</taxon>
        <taxon>Thermotogati</taxon>
        <taxon>Deinococcota</taxon>
        <taxon>Deinococci</taxon>
        <taxon>Deinococcales</taxon>
        <taxon>Deinococcaceae</taxon>
        <taxon>Deinococcus</taxon>
    </lineage>
</organism>
<accession>A0ABV7ZC73</accession>
<protein>
    <submittedName>
        <fullName evidence="1">Uncharacterized protein</fullName>
    </submittedName>
</protein>
<dbReference type="RefSeq" id="WP_380102345.1">
    <property type="nucleotide sequence ID" value="NZ_JBHRZG010000016.1"/>
</dbReference>
<name>A0ABV7ZC73_9DEIO</name>
<evidence type="ECO:0000313" key="2">
    <source>
        <dbReference type="Proteomes" id="UP001595803"/>
    </source>
</evidence>
<reference evidence="2" key="1">
    <citation type="journal article" date="2019" name="Int. J. Syst. Evol. Microbiol.">
        <title>The Global Catalogue of Microorganisms (GCM) 10K type strain sequencing project: providing services to taxonomists for standard genome sequencing and annotation.</title>
        <authorList>
            <consortium name="The Broad Institute Genomics Platform"/>
            <consortium name="The Broad Institute Genome Sequencing Center for Infectious Disease"/>
            <person name="Wu L."/>
            <person name="Ma J."/>
        </authorList>
    </citation>
    <scope>NUCLEOTIDE SEQUENCE [LARGE SCALE GENOMIC DNA]</scope>
    <source>
        <strain evidence="2">CCTCC AB 2017081</strain>
    </source>
</reference>
<sequence>MRHCRYGFARCHVAAPHHSTRKFKIVSENEGDFMKTGIPISLVVFTTAFLSACGGDTTSPPDPKPIPVQISGTQITGKVGGEALIPGTVLLATTSDLSVTNKGTLNAAGALSLDLKATPEAETLSTLLPTGASGCTYAGTGDHTLQISAWSRLAVVSSKGDFLGTVQERRNDQTFSVPHHILRIYSSGTSTFKGTVSCSGSPQLSLNVSLRAGWNAVEYVDSEPIAALQDLPAAATAELIGTAQAPQVSAYLDANGGQLNFTTDTLSVRATFFQDGGFSGTVHLSTDNDLLTVGPSTLTLPALSAQKVSRASQGIQAMGLGQQRVDATLTFKLIGNASGTVNLLVKDDQGRELDRVPLYVISSLPAFSMYLYTSPVTVLPGASLPLSINVSGMNGFSGKVDITAQNPPTGLSVTPASVSVSQGSANGQVTLNAAASLAPGTYTVTLLGTSGSVRSTTPIAVTVPAPTVALTTDSATVYGGEQTTLPITVTGLNNFAGSVTLAVSGLPAGVTSSSKSVTLTKNGVVSTTLTLTGGTALLSGTSEVTLTATGQAITATRPFTLATRPKRTLLGKYRVVGVGTALDGGFWYVRQVEGSAIYPVLTRFDGTKATDAATLKNNNGYIYVDVLPIPGGGVWLPGLGGGPLFKYSSSALRYWDAAFGWDSPPAVDAQGRLWAVVFKDNMHKVARFDETSSTFDAVTDLSWSSFSKLLGSSRDGSVMAAYDSDQSEVVTVNTSTLAVKRTSATGFSSISKITVDDSGTPWIYGVLPSSERAVGKVGSDGTVAITKLPASFDHGTQVFAFDASGVLWIAGGGFAGTLTPSTGAVRSLTVAQDASPSYALNPSGGLWQVWTDGTGNTYTSLYK</sequence>
<dbReference type="EMBL" id="JBHRZG010000016">
    <property type="protein sequence ID" value="MFC3833891.1"/>
    <property type="molecule type" value="Genomic_DNA"/>
</dbReference>
<dbReference type="Proteomes" id="UP001595803">
    <property type="component" value="Unassembled WGS sequence"/>
</dbReference>
<gene>
    <name evidence="1" type="ORF">ACFOSB_13565</name>
</gene>
<dbReference type="SUPFAM" id="SSF101898">
    <property type="entry name" value="NHL repeat"/>
    <property type="match status" value="1"/>
</dbReference>
<evidence type="ECO:0000313" key="1">
    <source>
        <dbReference type="EMBL" id="MFC3833891.1"/>
    </source>
</evidence>
<comment type="caution">
    <text evidence="1">The sequence shown here is derived from an EMBL/GenBank/DDBJ whole genome shotgun (WGS) entry which is preliminary data.</text>
</comment>
<proteinExistence type="predicted"/>
<keyword evidence="2" id="KW-1185">Reference proteome</keyword>